<dbReference type="GO" id="GO:0005886">
    <property type="term" value="C:plasma membrane"/>
    <property type="evidence" value="ECO:0007669"/>
    <property type="project" value="TreeGrafter"/>
</dbReference>
<dbReference type="FunFam" id="1.20.5.170:FF:000002">
    <property type="entry name" value="Type I keratin KA11"/>
    <property type="match status" value="1"/>
</dbReference>
<evidence type="ECO:0000256" key="4">
    <source>
        <dbReference type="ARBA" id="ARBA00061646"/>
    </source>
</evidence>
<dbReference type="FunFam" id="1.20.5.1160:FF:000001">
    <property type="entry name" value="Keratin type II"/>
    <property type="match status" value="1"/>
</dbReference>
<sequence>MHFIPITFETRSNFNFGLSFSKMTHRSNPHSSYQRMFGGDRLVSRTNYSSRQFSSPLRSSRVSYSLSSAPTVYAVKTQRLRSTAAMASEKLDFSLSDAINTEFITNRTNEKAQMQSLNDRFASYIEKVRFLEQQNKILLAELEQLRGKGTSRVGDLYEDEMRDLRRQVDQLTNEKARVDVHRDNLVDDIERLREKLQDEIAQREEAENNMQSFRQDVDNAALARLDLERKVESLHEEINFLKKLHDEEMLELQNQVHQQQHVQVDMEMAKPDLTAALRDVRLQYENLASKNIQESEEWYKSKFADLTEAAARNNDALRVAKQEANDYRRQVQALTCEVDALKGTNESLERQMREMEENFSLENGGYQDTVRQLEEDIHSMKDEMARHLREYQDLLNVKMALDIEIATYRKLLEGEESRISTPLPSFASLNLRETMLESKPHIETTTTKKVLIKTIETRDGQVINESTQNHDDME</sequence>
<dbReference type="InterPro" id="IPR006821">
    <property type="entry name" value="Intermed_filament_DNA-bd"/>
</dbReference>
<dbReference type="GO" id="GO:0045109">
    <property type="term" value="P:intermediate filament organization"/>
    <property type="evidence" value="ECO:0007669"/>
    <property type="project" value="TreeGrafter"/>
</dbReference>
<dbReference type="InterPro" id="IPR050405">
    <property type="entry name" value="Intermediate_filament"/>
</dbReference>
<evidence type="ECO:0000259" key="7">
    <source>
        <dbReference type="PROSITE" id="PS51842"/>
    </source>
</evidence>
<feature type="coiled-coil region" evidence="6">
    <location>
        <begin position="114"/>
        <end position="244"/>
    </location>
</feature>
<dbReference type="SMART" id="SM01391">
    <property type="entry name" value="Filament"/>
    <property type="match status" value="1"/>
</dbReference>
<keyword evidence="2 5" id="KW-0403">Intermediate filament</keyword>
<name>A0A674MCT5_TAKRU</name>
<dbReference type="Gene3D" id="1.20.5.500">
    <property type="entry name" value="Single helix bin"/>
    <property type="match status" value="1"/>
</dbReference>
<dbReference type="Ensembl" id="ENSTRUT00000065590.1">
    <property type="protein sequence ID" value="ENSTRUP00000058829.1"/>
    <property type="gene ID" value="ENSTRUG00000011855.3"/>
</dbReference>
<dbReference type="PANTHER" id="PTHR45652:SF5">
    <property type="entry name" value="VIMENTIN"/>
    <property type="match status" value="1"/>
</dbReference>
<proteinExistence type="inferred from homology"/>
<protein>
    <submittedName>
        <fullName evidence="8">Vimentin like</fullName>
    </submittedName>
</protein>
<evidence type="ECO:0000256" key="2">
    <source>
        <dbReference type="ARBA" id="ARBA00022754"/>
    </source>
</evidence>
<dbReference type="InterPro" id="IPR039008">
    <property type="entry name" value="IF_rod_dom"/>
</dbReference>
<dbReference type="GO" id="GO:0030424">
    <property type="term" value="C:axon"/>
    <property type="evidence" value="ECO:0007669"/>
    <property type="project" value="TreeGrafter"/>
</dbReference>
<comment type="function">
    <text evidence="1">Vimentins are class-III intermediate filaments found in various non-epithelial cells, especially mesenchymal cells. Vimentin is attached to the nucleus, endoplasmic reticulum, and mitochondria, either laterally or terminally.</text>
</comment>
<dbReference type="Pfam" id="PF00038">
    <property type="entry name" value="Filament"/>
    <property type="match status" value="1"/>
</dbReference>
<dbReference type="Pfam" id="PF04732">
    <property type="entry name" value="Filament_head"/>
    <property type="match status" value="1"/>
</dbReference>
<feature type="domain" description="IF rod" evidence="7">
    <location>
        <begin position="110"/>
        <end position="419"/>
    </location>
</feature>
<evidence type="ECO:0000256" key="6">
    <source>
        <dbReference type="SAM" id="Coils"/>
    </source>
</evidence>
<keyword evidence="9" id="KW-1185">Reference proteome</keyword>
<evidence type="ECO:0000256" key="5">
    <source>
        <dbReference type="RuleBase" id="RU000685"/>
    </source>
</evidence>
<dbReference type="Proteomes" id="UP000005226">
    <property type="component" value="Chromosome 22"/>
</dbReference>
<evidence type="ECO:0000313" key="8">
    <source>
        <dbReference type="Ensembl" id="ENSTRUP00000058829.1"/>
    </source>
</evidence>
<dbReference type="AlphaFoldDB" id="A0A674MCT5"/>
<dbReference type="GeneTree" id="ENSGT00940000156146"/>
<dbReference type="Gene3D" id="1.20.5.170">
    <property type="match status" value="1"/>
</dbReference>
<evidence type="ECO:0000256" key="3">
    <source>
        <dbReference type="ARBA" id="ARBA00023054"/>
    </source>
</evidence>
<comment type="similarity">
    <text evidence="4 5">Belongs to the intermediate filament family.</text>
</comment>
<evidence type="ECO:0000313" key="9">
    <source>
        <dbReference type="Proteomes" id="UP000005226"/>
    </source>
</evidence>
<organism evidence="8 9">
    <name type="scientific">Takifugu rubripes</name>
    <name type="common">Japanese pufferfish</name>
    <name type="synonym">Fugu rubripes</name>
    <dbReference type="NCBI Taxonomy" id="31033"/>
    <lineage>
        <taxon>Eukaryota</taxon>
        <taxon>Metazoa</taxon>
        <taxon>Chordata</taxon>
        <taxon>Craniata</taxon>
        <taxon>Vertebrata</taxon>
        <taxon>Euteleostomi</taxon>
        <taxon>Actinopterygii</taxon>
        <taxon>Neopterygii</taxon>
        <taxon>Teleostei</taxon>
        <taxon>Neoteleostei</taxon>
        <taxon>Acanthomorphata</taxon>
        <taxon>Eupercaria</taxon>
        <taxon>Tetraodontiformes</taxon>
        <taxon>Tetradontoidea</taxon>
        <taxon>Tetraodontidae</taxon>
        <taxon>Takifugu</taxon>
    </lineage>
</organism>
<dbReference type="PROSITE" id="PS51842">
    <property type="entry name" value="IF_ROD_2"/>
    <property type="match status" value="1"/>
</dbReference>
<dbReference type="GO" id="GO:0005737">
    <property type="term" value="C:cytoplasm"/>
    <property type="evidence" value="ECO:0007669"/>
    <property type="project" value="TreeGrafter"/>
</dbReference>
<dbReference type="GO" id="GO:0005200">
    <property type="term" value="F:structural constituent of cytoskeleton"/>
    <property type="evidence" value="ECO:0007669"/>
    <property type="project" value="TreeGrafter"/>
</dbReference>
<dbReference type="InterPro" id="IPR018039">
    <property type="entry name" value="IF_conserved"/>
</dbReference>
<reference evidence="8 9" key="1">
    <citation type="journal article" date="2011" name="Genome Biol. Evol.">
        <title>Integration of the genetic map and genome assembly of fugu facilitates insights into distinct features of genome evolution in teleosts and mammals.</title>
        <authorList>
            <person name="Kai W."/>
            <person name="Kikuchi K."/>
            <person name="Tohari S."/>
            <person name="Chew A.K."/>
            <person name="Tay A."/>
            <person name="Fujiwara A."/>
            <person name="Hosoya S."/>
            <person name="Suetake H."/>
            <person name="Naruse K."/>
            <person name="Brenner S."/>
            <person name="Suzuki Y."/>
            <person name="Venkatesh B."/>
        </authorList>
    </citation>
    <scope>NUCLEOTIDE SEQUENCE [LARGE SCALE GENOMIC DNA]</scope>
</reference>
<dbReference type="FunFam" id="1.20.5.500:FF:000001">
    <property type="entry name" value="Type II keratin 23"/>
    <property type="match status" value="1"/>
</dbReference>
<evidence type="ECO:0000256" key="1">
    <source>
        <dbReference type="ARBA" id="ARBA00002825"/>
    </source>
</evidence>
<dbReference type="Gene3D" id="1.20.5.1160">
    <property type="entry name" value="Vasodilator-stimulated phosphoprotein"/>
    <property type="match status" value="1"/>
</dbReference>
<dbReference type="GO" id="GO:0005882">
    <property type="term" value="C:intermediate filament"/>
    <property type="evidence" value="ECO:0007669"/>
    <property type="project" value="UniProtKB-KW"/>
</dbReference>
<dbReference type="PANTHER" id="PTHR45652">
    <property type="entry name" value="GLIAL FIBRILLARY ACIDIC PROTEIN"/>
    <property type="match status" value="1"/>
</dbReference>
<reference evidence="8" key="2">
    <citation type="submission" date="2025-08" db="UniProtKB">
        <authorList>
            <consortium name="Ensembl"/>
        </authorList>
    </citation>
    <scope>IDENTIFICATION</scope>
</reference>
<gene>
    <name evidence="8" type="primary">vim</name>
</gene>
<dbReference type="PROSITE" id="PS00226">
    <property type="entry name" value="IF_ROD_1"/>
    <property type="match status" value="1"/>
</dbReference>
<keyword evidence="3 6" id="KW-0175">Coiled coil</keyword>
<accession>A0A674MCT5</accession>
<reference evidence="8" key="3">
    <citation type="submission" date="2025-09" db="UniProtKB">
        <authorList>
            <consortium name="Ensembl"/>
        </authorList>
    </citation>
    <scope>IDENTIFICATION</scope>
</reference>
<dbReference type="SUPFAM" id="SSF64593">
    <property type="entry name" value="Intermediate filament protein, coiled coil region"/>
    <property type="match status" value="2"/>
</dbReference>
<feature type="coiled-coil region" evidence="6">
    <location>
        <begin position="310"/>
        <end position="397"/>
    </location>
</feature>